<dbReference type="GO" id="GO:0006412">
    <property type="term" value="P:translation"/>
    <property type="evidence" value="ECO:0007669"/>
    <property type="project" value="UniProtKB-UniRule"/>
</dbReference>
<evidence type="ECO:0000256" key="3">
    <source>
        <dbReference type="ARBA" id="ARBA00022884"/>
    </source>
</evidence>
<dbReference type="InterPro" id="IPR002583">
    <property type="entry name" value="Ribosomal_bS20"/>
</dbReference>
<proteinExistence type="inferred from homology"/>
<evidence type="ECO:0000256" key="1">
    <source>
        <dbReference type="ARBA" id="ARBA00007634"/>
    </source>
</evidence>
<evidence type="ECO:0000256" key="2">
    <source>
        <dbReference type="ARBA" id="ARBA00022730"/>
    </source>
</evidence>
<dbReference type="EMBL" id="AP012057">
    <property type="protein sequence ID" value="BAN02418.1"/>
    <property type="molecule type" value="Genomic_DNA"/>
</dbReference>
<dbReference type="HAMAP" id="MF_00500">
    <property type="entry name" value="Ribosomal_bS20"/>
    <property type="match status" value="1"/>
</dbReference>
<evidence type="ECO:0000256" key="4">
    <source>
        <dbReference type="ARBA" id="ARBA00022980"/>
    </source>
</evidence>
<protein>
    <recommendedName>
        <fullName evidence="6 7">Small ribosomal subunit protein bS20</fullName>
    </recommendedName>
</protein>
<dbReference type="OrthoDB" id="9807974at2"/>
<reference evidence="9 10" key="1">
    <citation type="journal article" date="2013" name="Int. J. Syst. Evol. Microbiol.">
        <title>Ilumatobacter nonamiense sp. nov. and Ilumatobacter coccineum sp. nov., isolated from seashore sand.</title>
        <authorList>
            <person name="Matsumoto A."/>
            <person name="Kasai H."/>
            <person name="Matsuo Y."/>
            <person name="Shizuri Y."/>
            <person name="Ichikawa N."/>
            <person name="Fujita N."/>
            <person name="Omura S."/>
            <person name="Takahashi Y."/>
        </authorList>
    </citation>
    <scope>NUCLEOTIDE SEQUENCE [LARGE SCALE GENOMIC DNA]</scope>
    <source>
        <strain evidence="10">NBRC 103263 / KCTC 29153 / YM16-304</strain>
    </source>
</reference>
<dbReference type="PANTHER" id="PTHR33398">
    <property type="entry name" value="30S RIBOSOMAL PROTEIN S20"/>
    <property type="match status" value="1"/>
</dbReference>
<evidence type="ECO:0000256" key="5">
    <source>
        <dbReference type="ARBA" id="ARBA00023274"/>
    </source>
</evidence>
<dbReference type="GO" id="GO:0003735">
    <property type="term" value="F:structural constituent of ribosome"/>
    <property type="evidence" value="ECO:0007669"/>
    <property type="project" value="InterPro"/>
</dbReference>
<dbReference type="InterPro" id="IPR036510">
    <property type="entry name" value="Ribosomal_bS20_sf"/>
</dbReference>
<evidence type="ECO:0000313" key="9">
    <source>
        <dbReference type="EMBL" id="BAN02418.1"/>
    </source>
</evidence>
<name>A0A6C7ECS5_ILUCY</name>
<dbReference type="PANTHER" id="PTHR33398:SF1">
    <property type="entry name" value="SMALL RIBOSOMAL SUBUNIT PROTEIN BS20C"/>
    <property type="match status" value="1"/>
</dbReference>
<dbReference type="GO" id="GO:0070181">
    <property type="term" value="F:small ribosomal subunit rRNA binding"/>
    <property type="evidence" value="ECO:0007669"/>
    <property type="project" value="TreeGrafter"/>
</dbReference>
<dbReference type="KEGG" id="aym:YM304_21040"/>
<keyword evidence="5 7" id="KW-0687">Ribonucleoprotein</keyword>
<feature type="compositionally biased region" description="Basic residues" evidence="8">
    <location>
        <begin position="1"/>
        <end position="13"/>
    </location>
</feature>
<comment type="similarity">
    <text evidence="1 7">Belongs to the bacterial ribosomal protein bS20 family.</text>
</comment>
<evidence type="ECO:0000313" key="10">
    <source>
        <dbReference type="Proteomes" id="UP000011863"/>
    </source>
</evidence>
<dbReference type="Gene3D" id="1.20.58.110">
    <property type="entry name" value="Ribosomal protein S20"/>
    <property type="match status" value="1"/>
</dbReference>
<evidence type="ECO:0000256" key="6">
    <source>
        <dbReference type="ARBA" id="ARBA00035136"/>
    </source>
</evidence>
<keyword evidence="2 7" id="KW-0699">rRNA-binding</keyword>
<dbReference type="AlphaFoldDB" id="A0A6C7ECS5"/>
<keyword evidence="10" id="KW-1185">Reference proteome</keyword>
<keyword evidence="4 7" id="KW-0689">Ribosomal protein</keyword>
<organism evidence="9 10">
    <name type="scientific">Ilumatobacter coccineus (strain NBRC 103263 / KCTC 29153 / YM16-304)</name>
    <dbReference type="NCBI Taxonomy" id="1313172"/>
    <lineage>
        <taxon>Bacteria</taxon>
        <taxon>Bacillati</taxon>
        <taxon>Actinomycetota</taxon>
        <taxon>Acidimicrobiia</taxon>
        <taxon>Acidimicrobiales</taxon>
        <taxon>Ilumatobacteraceae</taxon>
        <taxon>Ilumatobacter</taxon>
    </lineage>
</organism>
<dbReference type="GO" id="GO:0005829">
    <property type="term" value="C:cytosol"/>
    <property type="evidence" value="ECO:0007669"/>
    <property type="project" value="TreeGrafter"/>
</dbReference>
<dbReference type="NCBIfam" id="TIGR00029">
    <property type="entry name" value="S20"/>
    <property type="match status" value="1"/>
</dbReference>
<dbReference type="RefSeq" id="WP_015441665.1">
    <property type="nucleotide sequence ID" value="NC_020520.1"/>
</dbReference>
<comment type="function">
    <text evidence="7">Binds directly to 16S ribosomal RNA.</text>
</comment>
<feature type="region of interest" description="Disordered" evidence="8">
    <location>
        <begin position="1"/>
        <end position="25"/>
    </location>
</feature>
<accession>A0A6C7ECS5</accession>
<dbReference type="SUPFAM" id="SSF46992">
    <property type="entry name" value="Ribosomal protein S20"/>
    <property type="match status" value="1"/>
</dbReference>
<dbReference type="GO" id="GO:0015935">
    <property type="term" value="C:small ribosomal subunit"/>
    <property type="evidence" value="ECO:0007669"/>
    <property type="project" value="TreeGrafter"/>
</dbReference>
<keyword evidence="3 7" id="KW-0694">RNA-binding</keyword>
<evidence type="ECO:0000256" key="8">
    <source>
        <dbReference type="SAM" id="MobiDB-lite"/>
    </source>
</evidence>
<dbReference type="Pfam" id="PF01649">
    <property type="entry name" value="Ribosomal_S20p"/>
    <property type="match status" value="1"/>
</dbReference>
<dbReference type="Proteomes" id="UP000011863">
    <property type="component" value="Chromosome"/>
</dbReference>
<sequence length="81" mass="8912">MANIKSQKKRIRTNAKSQERNKMVRAEMRTRVKAALADGDATGEAARAAIKRIDSAAAKGVIHKNTAARKKSRLMKQLHAS</sequence>
<evidence type="ECO:0000256" key="7">
    <source>
        <dbReference type="HAMAP-Rule" id="MF_00500"/>
    </source>
</evidence>
<gene>
    <name evidence="7 9" type="primary">rpsT</name>
    <name evidence="9" type="ORF">YM304_21040</name>
</gene>